<name>A0ABV2VAC5_9ACTN</name>
<dbReference type="RefSeq" id="WP_355404220.1">
    <property type="nucleotide sequence ID" value="NZ_JBEXPZ010000084.1"/>
</dbReference>
<proteinExistence type="predicted"/>
<dbReference type="Proteomes" id="UP001550210">
    <property type="component" value="Unassembled WGS sequence"/>
</dbReference>
<dbReference type="PROSITE" id="PS51257">
    <property type="entry name" value="PROKAR_LIPOPROTEIN"/>
    <property type="match status" value="1"/>
</dbReference>
<dbReference type="PANTHER" id="PTHR43649">
    <property type="entry name" value="ARABINOSE-BINDING PROTEIN-RELATED"/>
    <property type="match status" value="1"/>
</dbReference>
<sequence>MRPTALTSPRRSPHTLRLLLAGALAVAAPGVLAGCGGGAGNDPDTVEVSYKQSTDNSVRVMDTFLGDVKKQFEKANPGKKVKLVPIKAPDSEYYTKVQQMLRSPKTAPDLVYEDTFLINSDITSGYLKPLDDYLADWKDWDRFIDTARAAAKAEDGKTYGVPDGTDTRGLWFDKKIFAKAGLPADWQPRTWDDILSAARAIKRKVPGVIPLNVYTGKPAGEAATMQGFEMLLYGTDGATDNGGDPLYDEKSRKWKAGTKGFKDALAFVETVYREKLGPEISDALDPNIATRVRGELLPEGRLGINLDGSWLPQDWLPGSGHAWPDWSERLGLAAMPTQHGQAPGKVSMSGGWTWAIPAKAANPDLAFAFIETMQSKANARKWYVANSGIAVREDVAEDPAYAKAQPGIAFFTDLVAHTHYRPAYPAYPKVSTAIQEAMESVTTGDASVAEAAKNYDEELAAATDDQVTRG</sequence>
<dbReference type="SUPFAM" id="SSF53850">
    <property type="entry name" value="Periplasmic binding protein-like II"/>
    <property type="match status" value="1"/>
</dbReference>
<accession>A0ABV2VAC5</accession>
<dbReference type="InterPro" id="IPR006059">
    <property type="entry name" value="SBP"/>
</dbReference>
<protein>
    <submittedName>
        <fullName evidence="2">Extracellular solute-binding protein</fullName>
    </submittedName>
</protein>
<evidence type="ECO:0000313" key="2">
    <source>
        <dbReference type="EMBL" id="MET9850785.1"/>
    </source>
</evidence>
<organism evidence="2 3">
    <name type="scientific">Streptomyces ossamyceticus</name>
    <dbReference type="NCBI Taxonomy" id="249581"/>
    <lineage>
        <taxon>Bacteria</taxon>
        <taxon>Bacillati</taxon>
        <taxon>Actinomycetota</taxon>
        <taxon>Actinomycetes</taxon>
        <taxon>Kitasatosporales</taxon>
        <taxon>Streptomycetaceae</taxon>
        <taxon>Streptomyces</taxon>
    </lineage>
</organism>
<dbReference type="PANTHER" id="PTHR43649:SF14">
    <property type="entry name" value="BLR3389 PROTEIN"/>
    <property type="match status" value="1"/>
</dbReference>
<comment type="caution">
    <text evidence="2">The sequence shown here is derived from an EMBL/GenBank/DDBJ whole genome shotgun (WGS) entry which is preliminary data.</text>
</comment>
<feature type="signal peptide" evidence="1">
    <location>
        <begin position="1"/>
        <end position="33"/>
    </location>
</feature>
<dbReference type="EMBL" id="JBEXPZ010000084">
    <property type="protein sequence ID" value="MET9850785.1"/>
    <property type="molecule type" value="Genomic_DNA"/>
</dbReference>
<dbReference type="Pfam" id="PF01547">
    <property type="entry name" value="SBP_bac_1"/>
    <property type="match status" value="1"/>
</dbReference>
<feature type="chain" id="PRO_5047222696" evidence="1">
    <location>
        <begin position="34"/>
        <end position="470"/>
    </location>
</feature>
<keyword evidence="1" id="KW-0732">Signal</keyword>
<evidence type="ECO:0000313" key="3">
    <source>
        <dbReference type="Proteomes" id="UP001550210"/>
    </source>
</evidence>
<dbReference type="InterPro" id="IPR050490">
    <property type="entry name" value="Bact_solute-bd_prot1"/>
</dbReference>
<evidence type="ECO:0000256" key="1">
    <source>
        <dbReference type="SAM" id="SignalP"/>
    </source>
</evidence>
<keyword evidence="3" id="KW-1185">Reference proteome</keyword>
<dbReference type="Gene3D" id="3.40.190.10">
    <property type="entry name" value="Periplasmic binding protein-like II"/>
    <property type="match status" value="2"/>
</dbReference>
<reference evidence="2 3" key="1">
    <citation type="submission" date="2024-06" db="EMBL/GenBank/DDBJ databases">
        <title>The Natural Products Discovery Center: Release of the First 8490 Sequenced Strains for Exploring Actinobacteria Biosynthetic Diversity.</title>
        <authorList>
            <person name="Kalkreuter E."/>
            <person name="Kautsar S.A."/>
            <person name="Yang D."/>
            <person name="Bader C.D."/>
            <person name="Teijaro C.N."/>
            <person name="Fluegel L."/>
            <person name="Davis C.M."/>
            <person name="Simpson J.R."/>
            <person name="Lauterbach L."/>
            <person name="Steele A.D."/>
            <person name="Gui C."/>
            <person name="Meng S."/>
            <person name="Li G."/>
            <person name="Viehrig K."/>
            <person name="Ye F."/>
            <person name="Su P."/>
            <person name="Kiefer A.F."/>
            <person name="Nichols A."/>
            <person name="Cepeda A.J."/>
            <person name="Yan W."/>
            <person name="Fan B."/>
            <person name="Jiang Y."/>
            <person name="Adhikari A."/>
            <person name="Zheng C.-J."/>
            <person name="Schuster L."/>
            <person name="Cowan T.M."/>
            <person name="Smanski M.J."/>
            <person name="Chevrette M.G."/>
            <person name="De Carvalho L.P.S."/>
            <person name="Shen B."/>
        </authorList>
    </citation>
    <scope>NUCLEOTIDE SEQUENCE [LARGE SCALE GENOMIC DNA]</scope>
    <source>
        <strain evidence="2 3">NPDC006434</strain>
    </source>
</reference>
<gene>
    <name evidence="2" type="ORF">ABZZ21_40810</name>
</gene>